<gene>
    <name evidence="1" type="ORF">RNJ44_03450</name>
</gene>
<dbReference type="InterPro" id="IPR009737">
    <property type="entry name" value="Aim32/Apd1-like"/>
</dbReference>
<sequence>MELLDEGARREIAKNIDIVDEGNCLNCDCEDDIVAGEKVFDKMVIEKDTQLYNTSKIPNVHFIIPTSQMDWQFDACKEKPASVQYKISEWCETNAERFTAPDGATVSFNCNVTSMPINILDIEAMRGTKNNVLVLPYGFWINDLRSDQVAETLDKLVPDLLDDQLDLKNLIESHANYAEARSKAYVFICSHTTRDKRCGIAAPILKKLFDKDLQRHGLYRDNSDLRGDGVTVEYINHVGGHKFAANVQIYLKNQRTLVWLGRITPKNVPHIVNHLLVPENGKLPFPENVRCVKKYQSW</sequence>
<organism evidence="1 2">
    <name type="scientific">Nakaseomyces bracarensis</name>
    <dbReference type="NCBI Taxonomy" id="273131"/>
    <lineage>
        <taxon>Eukaryota</taxon>
        <taxon>Fungi</taxon>
        <taxon>Dikarya</taxon>
        <taxon>Ascomycota</taxon>
        <taxon>Saccharomycotina</taxon>
        <taxon>Saccharomycetes</taxon>
        <taxon>Saccharomycetales</taxon>
        <taxon>Saccharomycetaceae</taxon>
        <taxon>Nakaseomyces</taxon>
    </lineage>
</organism>
<dbReference type="CDD" id="cd03062">
    <property type="entry name" value="TRX_Fd_Sucrase"/>
    <property type="match status" value="1"/>
</dbReference>
<dbReference type="Proteomes" id="UP001623330">
    <property type="component" value="Unassembled WGS sequence"/>
</dbReference>
<dbReference type="PANTHER" id="PTHR31902">
    <property type="entry name" value="ACTIN PATCHES DISTAL PROTEIN 1"/>
    <property type="match status" value="1"/>
</dbReference>
<dbReference type="SUPFAM" id="SSF52833">
    <property type="entry name" value="Thioredoxin-like"/>
    <property type="match status" value="1"/>
</dbReference>
<comment type="caution">
    <text evidence="1">The sequence shown here is derived from an EMBL/GenBank/DDBJ whole genome shotgun (WGS) entry which is preliminary data.</text>
</comment>
<accession>A0ABR4NWY4</accession>
<evidence type="ECO:0000313" key="1">
    <source>
        <dbReference type="EMBL" id="KAL3233410.1"/>
    </source>
</evidence>
<dbReference type="Pfam" id="PF06999">
    <property type="entry name" value="Suc_Fer-like"/>
    <property type="match status" value="1"/>
</dbReference>
<evidence type="ECO:0000313" key="2">
    <source>
        <dbReference type="Proteomes" id="UP001623330"/>
    </source>
</evidence>
<dbReference type="InterPro" id="IPR036249">
    <property type="entry name" value="Thioredoxin-like_sf"/>
</dbReference>
<keyword evidence="2" id="KW-1185">Reference proteome</keyword>
<dbReference type="PANTHER" id="PTHR31902:SF14">
    <property type="entry name" value="ACTIN PATCHES DISTAL PROTEIN 1"/>
    <property type="match status" value="1"/>
</dbReference>
<dbReference type="Gene3D" id="3.40.30.10">
    <property type="entry name" value="Glutaredoxin"/>
    <property type="match status" value="1"/>
</dbReference>
<reference evidence="1 2" key="1">
    <citation type="submission" date="2024-05" db="EMBL/GenBank/DDBJ databases">
        <title>Long read based assembly of the Candida bracarensis genome reveals expanded adhesin content.</title>
        <authorList>
            <person name="Marcet-Houben M."/>
            <person name="Ksiezopolska E."/>
            <person name="Gabaldon T."/>
        </authorList>
    </citation>
    <scope>NUCLEOTIDE SEQUENCE [LARGE SCALE GENOMIC DNA]</scope>
    <source>
        <strain evidence="1 2">CBM6</strain>
    </source>
</reference>
<proteinExistence type="predicted"/>
<name>A0ABR4NWY4_9SACH</name>
<protein>
    <submittedName>
        <fullName evidence="1">Actin patches distal protein 1</fullName>
    </submittedName>
</protein>
<dbReference type="EMBL" id="JBEVYD010000004">
    <property type="protein sequence ID" value="KAL3233410.1"/>
    <property type="molecule type" value="Genomic_DNA"/>
</dbReference>